<comment type="caution">
    <text evidence="2">The sequence shown here is derived from an EMBL/GenBank/DDBJ whole genome shotgun (WGS) entry which is preliminary data.</text>
</comment>
<evidence type="ECO:0000256" key="1">
    <source>
        <dbReference type="SAM" id="MobiDB-lite"/>
    </source>
</evidence>
<feature type="compositionally biased region" description="Basic and acidic residues" evidence="1">
    <location>
        <begin position="1"/>
        <end position="22"/>
    </location>
</feature>
<dbReference type="EMBL" id="BSUZ01000001">
    <property type="protein sequence ID" value="GMA85890.1"/>
    <property type="molecule type" value="Genomic_DNA"/>
</dbReference>
<name>A0ABQ6JCH3_9ACTN</name>
<gene>
    <name evidence="2" type="ORF">GCM10025868_11400</name>
</gene>
<reference evidence="3" key="1">
    <citation type="journal article" date="2019" name="Int. J. Syst. Evol. Microbiol.">
        <title>The Global Catalogue of Microorganisms (GCM) 10K type strain sequencing project: providing services to taxonomists for standard genome sequencing and annotation.</title>
        <authorList>
            <consortium name="The Broad Institute Genomics Platform"/>
            <consortium name="The Broad Institute Genome Sequencing Center for Infectious Disease"/>
            <person name="Wu L."/>
            <person name="Ma J."/>
        </authorList>
    </citation>
    <scope>NUCLEOTIDE SEQUENCE [LARGE SCALE GENOMIC DNA]</scope>
    <source>
        <strain evidence="3">NBRC 108730</strain>
    </source>
</reference>
<accession>A0ABQ6JCH3</accession>
<dbReference type="Proteomes" id="UP001157017">
    <property type="component" value="Unassembled WGS sequence"/>
</dbReference>
<sequence length="49" mass="5591">MRDGEVVHREPLDAARDRHRASLAELPPSARRLSRGEPAIPTRYEQETP</sequence>
<evidence type="ECO:0000313" key="3">
    <source>
        <dbReference type="Proteomes" id="UP001157017"/>
    </source>
</evidence>
<keyword evidence="3" id="KW-1185">Reference proteome</keyword>
<evidence type="ECO:0000313" key="2">
    <source>
        <dbReference type="EMBL" id="GMA85890.1"/>
    </source>
</evidence>
<organism evidence="2 3">
    <name type="scientific">Angustibacter aerolatus</name>
    <dbReference type="NCBI Taxonomy" id="1162965"/>
    <lineage>
        <taxon>Bacteria</taxon>
        <taxon>Bacillati</taxon>
        <taxon>Actinomycetota</taxon>
        <taxon>Actinomycetes</taxon>
        <taxon>Kineosporiales</taxon>
        <taxon>Kineosporiaceae</taxon>
    </lineage>
</organism>
<feature type="region of interest" description="Disordered" evidence="1">
    <location>
        <begin position="1"/>
        <end position="49"/>
    </location>
</feature>
<protein>
    <submittedName>
        <fullName evidence="2">Uncharacterized protein</fullName>
    </submittedName>
</protein>
<proteinExistence type="predicted"/>